<reference evidence="13" key="1">
    <citation type="submission" date="2020-03" db="EMBL/GenBank/DDBJ databases">
        <authorList>
            <person name="He L."/>
        </authorList>
    </citation>
    <scope>NUCLEOTIDE SEQUENCE</scope>
    <source>
        <strain evidence="13">CkLH20</strain>
    </source>
</reference>
<proteinExistence type="inferred from homology"/>
<dbReference type="Pfam" id="PF00734">
    <property type="entry name" value="CBM_1"/>
    <property type="match status" value="1"/>
</dbReference>
<keyword evidence="3 10" id="KW-0349">Heme</keyword>
<dbReference type="NCBIfam" id="TIGR01840">
    <property type="entry name" value="esterase_phb"/>
    <property type="match status" value="1"/>
</dbReference>
<keyword evidence="14" id="KW-1185">Reference proteome</keyword>
<dbReference type="InterPro" id="IPR036396">
    <property type="entry name" value="Cyt_P450_sf"/>
</dbReference>
<evidence type="ECO:0000256" key="9">
    <source>
        <dbReference type="ARBA" id="ARBA00023033"/>
    </source>
</evidence>
<dbReference type="GO" id="GO:0005975">
    <property type="term" value="P:carbohydrate metabolic process"/>
    <property type="evidence" value="ECO:0007669"/>
    <property type="project" value="InterPro"/>
</dbReference>
<keyword evidence="8 10" id="KW-0408">Iron</keyword>
<protein>
    <submittedName>
        <fullName evidence="13">Cytochrome P450</fullName>
    </submittedName>
</protein>
<dbReference type="PROSITE" id="PS00086">
    <property type="entry name" value="CYTOCHROME_P450"/>
    <property type="match status" value="1"/>
</dbReference>
<dbReference type="AlphaFoldDB" id="A0A9P6I8Z2"/>
<gene>
    <name evidence="13" type="ORF">CkaCkLH20_08208</name>
</gene>
<evidence type="ECO:0000256" key="3">
    <source>
        <dbReference type="ARBA" id="ARBA00022617"/>
    </source>
</evidence>
<evidence type="ECO:0000259" key="12">
    <source>
        <dbReference type="PROSITE" id="PS51164"/>
    </source>
</evidence>
<dbReference type="CDD" id="cd11041">
    <property type="entry name" value="CYP503A1-like"/>
    <property type="match status" value="1"/>
</dbReference>
<dbReference type="Pfam" id="PF00067">
    <property type="entry name" value="p450"/>
    <property type="match status" value="1"/>
</dbReference>
<evidence type="ECO:0000313" key="13">
    <source>
        <dbReference type="EMBL" id="KAF9874225.1"/>
    </source>
</evidence>
<accession>A0A9P6I8Z2</accession>
<evidence type="ECO:0000256" key="7">
    <source>
        <dbReference type="ARBA" id="ARBA00023002"/>
    </source>
</evidence>
<dbReference type="PROSITE" id="PS51164">
    <property type="entry name" value="CBM1_2"/>
    <property type="match status" value="1"/>
</dbReference>
<dbReference type="GO" id="GO:0004497">
    <property type="term" value="F:monooxygenase activity"/>
    <property type="evidence" value="ECO:0007669"/>
    <property type="project" value="UniProtKB-KW"/>
</dbReference>
<evidence type="ECO:0000256" key="10">
    <source>
        <dbReference type="PIRSR" id="PIRSR602403-1"/>
    </source>
</evidence>
<feature type="binding site" description="axial binding residue" evidence="10">
    <location>
        <position position="457"/>
    </location>
    <ligand>
        <name>heme</name>
        <dbReference type="ChEBI" id="CHEBI:30413"/>
    </ligand>
    <ligandPart>
        <name>Fe</name>
        <dbReference type="ChEBI" id="CHEBI:18248"/>
    </ligandPart>
</feature>
<dbReference type="PANTHER" id="PTHR46206:SF2">
    <property type="entry name" value="CYTOCHROME P450 MONOOXYGENASE AUSG-RELATED"/>
    <property type="match status" value="1"/>
</dbReference>
<dbReference type="GO" id="GO:0005506">
    <property type="term" value="F:iron ion binding"/>
    <property type="evidence" value="ECO:0007669"/>
    <property type="project" value="InterPro"/>
</dbReference>
<evidence type="ECO:0000256" key="8">
    <source>
        <dbReference type="ARBA" id="ARBA00023004"/>
    </source>
</evidence>
<keyword evidence="7" id="KW-0560">Oxidoreductase</keyword>
<dbReference type="InterPro" id="IPR001128">
    <property type="entry name" value="Cyt_P450"/>
</dbReference>
<feature type="region of interest" description="Disordered" evidence="11">
    <location>
        <begin position="795"/>
        <end position="824"/>
    </location>
</feature>
<dbReference type="SUPFAM" id="SSF48264">
    <property type="entry name" value="Cytochrome P450"/>
    <property type="match status" value="1"/>
</dbReference>
<dbReference type="InterPro" id="IPR010126">
    <property type="entry name" value="Esterase_phb"/>
</dbReference>
<comment type="similarity">
    <text evidence="2">Belongs to the cytochrome P450 family.</text>
</comment>
<dbReference type="SMART" id="SM00236">
    <property type="entry name" value="fCBD"/>
    <property type="match status" value="1"/>
</dbReference>
<evidence type="ECO:0000256" key="6">
    <source>
        <dbReference type="ARBA" id="ARBA00022801"/>
    </source>
</evidence>
<sequence>MDVNASWSTPSWAELASLKFPSPLPTSNSALYWLALIVVASVLAVSPLRSKFQSAEIYPIINKTKEEYLKDGKGLIARGAKEYGGKPFRVYTGQGTMTVLAPEFAQEVKNDNRLSSTEFLLAYWQAGTPGFEPYFSSGSELIREMIRTHLTQSDISKLSGQLSQEASDALQDEFTDNEEWHEITLATTIPRIVARVSALVFLGPELCRDPRWLDITITYPSKAMAAAKVLRSYPSPIRRLVHWFLPCCRELRQMLRAARMAIEPIQARRHEQEARGVVFSNALAWIEKLARKQQDRTAQNAAFQQLGLSILANASSTDLVSQNILDLCRNPELIGPLREEVVRIAGEGWKSSALYNLRLMDSVLKETLRLKPIATVALGRRVMEDNVKLSDGSVLPRTTGVAVSSAKMWDPEIYPNPDSFDGYRFLRMREGGNNEHNAQLASVSPEHLGFGLGAHACPGRFFGASTTKLVMAHFLLKYEFKLPNDDMSAVDPMRFGIWALSVLAVLGAEVVPRATFTEVTDYGSNPTGTRMWLYVPNNLAAKPAVVVGIHWCSGSAQAYYQGSQWARYAETYGYVVIYPQTPYTRDNCWDVASKMTLTHNGGGASNSIANMVKFVIAQYGADASKVYATGISSGAMMTNVLAATYPDIFAAGIAYAGVPAGCFMSANDVPDEWNSTCSTGQSIWTQQQWANVVYNMYPGYTGPRPKMQIYHGSADEALNVQNYYETIKQWTGVFGYSTEPKSTTPNYPRSPYTRYIFGDKLQTFLGQGVTHSIDVFPEEDLKWFGFVNPVTTTANPGTPSTTLRTSTTSTRAAATTTAAGGSGTAPQWGQCGGINWTGPTLCASPYTCNKVNDLMDDVILLSDDEGWR</sequence>
<reference evidence="13" key="2">
    <citation type="submission" date="2020-11" db="EMBL/GenBank/DDBJ databases">
        <title>Whole genome sequencing of Colletotrichum sp.</title>
        <authorList>
            <person name="Li H."/>
        </authorList>
    </citation>
    <scope>NUCLEOTIDE SEQUENCE</scope>
    <source>
        <strain evidence="13">CkLH20</strain>
    </source>
</reference>
<dbReference type="Proteomes" id="UP000781932">
    <property type="component" value="Unassembled WGS sequence"/>
</dbReference>
<dbReference type="GeneID" id="62163997"/>
<feature type="compositionally biased region" description="Low complexity" evidence="11">
    <location>
        <begin position="795"/>
        <end position="819"/>
    </location>
</feature>
<dbReference type="InterPro" id="IPR017972">
    <property type="entry name" value="Cyt_P450_CS"/>
</dbReference>
<evidence type="ECO:0000256" key="11">
    <source>
        <dbReference type="SAM" id="MobiDB-lite"/>
    </source>
</evidence>
<dbReference type="EMBL" id="JAATWM020000027">
    <property type="protein sequence ID" value="KAF9874225.1"/>
    <property type="molecule type" value="Genomic_DNA"/>
</dbReference>
<dbReference type="OrthoDB" id="1844152at2759"/>
<evidence type="ECO:0000256" key="1">
    <source>
        <dbReference type="ARBA" id="ARBA00001971"/>
    </source>
</evidence>
<evidence type="ECO:0000256" key="4">
    <source>
        <dbReference type="ARBA" id="ARBA00022723"/>
    </source>
</evidence>
<keyword evidence="6" id="KW-0378">Hydrolase</keyword>
<keyword evidence="4 10" id="KW-0479">Metal-binding</keyword>
<evidence type="ECO:0000256" key="5">
    <source>
        <dbReference type="ARBA" id="ARBA00022729"/>
    </source>
</evidence>
<dbReference type="GO" id="GO:0020037">
    <property type="term" value="F:heme binding"/>
    <property type="evidence" value="ECO:0007669"/>
    <property type="project" value="InterPro"/>
</dbReference>
<name>A0A9P6I8Z2_9PEZI</name>
<dbReference type="Pfam" id="PF10503">
    <property type="entry name" value="Esterase_PHB"/>
    <property type="match status" value="1"/>
</dbReference>
<keyword evidence="5" id="KW-0732">Signal</keyword>
<dbReference type="GO" id="GO:0016787">
    <property type="term" value="F:hydrolase activity"/>
    <property type="evidence" value="ECO:0007669"/>
    <property type="project" value="UniProtKB-KW"/>
</dbReference>
<dbReference type="PANTHER" id="PTHR46206">
    <property type="entry name" value="CYTOCHROME P450"/>
    <property type="match status" value="1"/>
</dbReference>
<dbReference type="InterPro" id="IPR029058">
    <property type="entry name" value="AB_hydrolase_fold"/>
</dbReference>
<organism evidence="13 14">
    <name type="scientific">Colletotrichum karsti</name>
    <dbReference type="NCBI Taxonomy" id="1095194"/>
    <lineage>
        <taxon>Eukaryota</taxon>
        <taxon>Fungi</taxon>
        <taxon>Dikarya</taxon>
        <taxon>Ascomycota</taxon>
        <taxon>Pezizomycotina</taxon>
        <taxon>Sordariomycetes</taxon>
        <taxon>Hypocreomycetidae</taxon>
        <taxon>Glomerellales</taxon>
        <taxon>Glomerellaceae</taxon>
        <taxon>Colletotrichum</taxon>
        <taxon>Colletotrichum boninense species complex</taxon>
    </lineage>
</organism>
<evidence type="ECO:0000313" key="14">
    <source>
        <dbReference type="Proteomes" id="UP000781932"/>
    </source>
</evidence>
<dbReference type="Gene3D" id="3.40.50.1820">
    <property type="entry name" value="alpha/beta hydrolase"/>
    <property type="match status" value="1"/>
</dbReference>
<feature type="domain" description="CBM1" evidence="12">
    <location>
        <begin position="823"/>
        <end position="859"/>
    </location>
</feature>
<dbReference type="Gene3D" id="1.10.630.10">
    <property type="entry name" value="Cytochrome P450"/>
    <property type="match status" value="1"/>
</dbReference>
<dbReference type="RefSeq" id="XP_038743686.1">
    <property type="nucleotide sequence ID" value="XM_038890923.1"/>
</dbReference>
<comment type="cofactor">
    <cofactor evidence="1 10">
        <name>heme</name>
        <dbReference type="ChEBI" id="CHEBI:30413"/>
    </cofactor>
</comment>
<dbReference type="PRINTS" id="PR00465">
    <property type="entry name" value="EP450IV"/>
</dbReference>
<keyword evidence="9" id="KW-0503">Monooxygenase</keyword>
<dbReference type="InterPro" id="IPR002403">
    <property type="entry name" value="Cyt_P450_E_grp-IV"/>
</dbReference>
<dbReference type="GO" id="GO:0030248">
    <property type="term" value="F:cellulose binding"/>
    <property type="evidence" value="ECO:0007669"/>
    <property type="project" value="InterPro"/>
</dbReference>
<dbReference type="InterPro" id="IPR000254">
    <property type="entry name" value="CBD"/>
</dbReference>
<dbReference type="SUPFAM" id="SSF53474">
    <property type="entry name" value="alpha/beta-Hydrolases"/>
    <property type="match status" value="2"/>
</dbReference>
<dbReference type="GO" id="GO:0005576">
    <property type="term" value="C:extracellular region"/>
    <property type="evidence" value="ECO:0007669"/>
    <property type="project" value="InterPro"/>
</dbReference>
<comment type="caution">
    <text evidence="13">The sequence shown here is derived from an EMBL/GenBank/DDBJ whole genome shotgun (WGS) entry which is preliminary data.</text>
</comment>
<evidence type="ECO:0000256" key="2">
    <source>
        <dbReference type="ARBA" id="ARBA00010617"/>
    </source>
</evidence>
<dbReference type="GO" id="GO:0016705">
    <property type="term" value="F:oxidoreductase activity, acting on paired donors, with incorporation or reduction of molecular oxygen"/>
    <property type="evidence" value="ECO:0007669"/>
    <property type="project" value="InterPro"/>
</dbReference>